<dbReference type="Pfam" id="PF00535">
    <property type="entry name" value="Glycos_transf_2"/>
    <property type="match status" value="1"/>
</dbReference>
<dbReference type="Gene3D" id="3.90.550.10">
    <property type="entry name" value="Spore Coat Polysaccharide Biosynthesis Protein SpsA, Chain A"/>
    <property type="match status" value="1"/>
</dbReference>
<gene>
    <name evidence="2" type="ORF">SAMN05216366_105111</name>
</gene>
<dbReference type="AlphaFoldDB" id="A0A1H0PNQ5"/>
<reference evidence="2 3" key="1">
    <citation type="submission" date="2016-10" db="EMBL/GenBank/DDBJ databases">
        <authorList>
            <person name="de Groot N.N."/>
        </authorList>
    </citation>
    <scope>NUCLEOTIDE SEQUENCE [LARGE SCALE GENOMIC DNA]</scope>
    <source>
        <strain evidence="2 3">S137</strain>
    </source>
</reference>
<dbReference type="PANTHER" id="PTHR22916">
    <property type="entry name" value="GLYCOSYLTRANSFERASE"/>
    <property type="match status" value="1"/>
</dbReference>
<name>A0A1H0PNQ5_SELRU</name>
<keyword evidence="2" id="KW-0808">Transferase</keyword>
<proteinExistence type="predicted"/>
<dbReference type="InterPro" id="IPR029044">
    <property type="entry name" value="Nucleotide-diphossugar_trans"/>
</dbReference>
<sequence>MCTLSILITTYNQSELLKTNLAEIIKYKGNDIEVVVSDNCSTEDIASVITSFEDSRIKYYRNSINEGQDGNILFGMKHCKGDYIYLFRTRDVIISNKIPDVLECIKNHPNAVFFLFSSLNEIGEVRQQLPDKEYRQFKEAVYAHDKLLVHPSGMLYRRNALNIGIVEKYIKKYFDDNYSFIAHQMIRMDLSQKGSFVTSSIYAWKYARSNMVKGKSGVLESGRGDPHAPQYHNRRFSCEMDFAYNEIPKPYNMEFCKQLIRKFFVFETVFYPLMIRDIGYVQHYGNERESYSRIETIRNFYSHASREIDTISHFDKDELNAFLEKTKRKIPLNILRAESCHFINENKCLRIVLYPLRKLYHIVKLT</sequence>
<organism evidence="2 3">
    <name type="scientific">Selenomonas ruminantium</name>
    <dbReference type="NCBI Taxonomy" id="971"/>
    <lineage>
        <taxon>Bacteria</taxon>
        <taxon>Bacillati</taxon>
        <taxon>Bacillota</taxon>
        <taxon>Negativicutes</taxon>
        <taxon>Selenomonadales</taxon>
        <taxon>Selenomonadaceae</taxon>
        <taxon>Selenomonas</taxon>
    </lineage>
</organism>
<protein>
    <submittedName>
        <fullName evidence="2">Glycosyltransferase involved in cell wall bisynthesis</fullName>
    </submittedName>
</protein>
<evidence type="ECO:0000313" key="2">
    <source>
        <dbReference type="EMBL" id="SDP06430.1"/>
    </source>
</evidence>
<dbReference type="SUPFAM" id="SSF53448">
    <property type="entry name" value="Nucleotide-diphospho-sugar transferases"/>
    <property type="match status" value="1"/>
</dbReference>
<evidence type="ECO:0000259" key="1">
    <source>
        <dbReference type="Pfam" id="PF00535"/>
    </source>
</evidence>
<dbReference type="Proteomes" id="UP000182412">
    <property type="component" value="Unassembled WGS sequence"/>
</dbReference>
<feature type="domain" description="Glycosyltransferase 2-like" evidence="1">
    <location>
        <begin position="5"/>
        <end position="161"/>
    </location>
</feature>
<dbReference type="RefSeq" id="WP_074571613.1">
    <property type="nucleotide sequence ID" value="NZ_FNJQ01000005.1"/>
</dbReference>
<dbReference type="GO" id="GO:0016758">
    <property type="term" value="F:hexosyltransferase activity"/>
    <property type="evidence" value="ECO:0007669"/>
    <property type="project" value="UniProtKB-ARBA"/>
</dbReference>
<evidence type="ECO:0000313" key="3">
    <source>
        <dbReference type="Proteomes" id="UP000182412"/>
    </source>
</evidence>
<dbReference type="EMBL" id="FNJQ01000005">
    <property type="protein sequence ID" value="SDP06430.1"/>
    <property type="molecule type" value="Genomic_DNA"/>
</dbReference>
<dbReference type="CDD" id="cd00761">
    <property type="entry name" value="Glyco_tranf_GTA_type"/>
    <property type="match status" value="1"/>
</dbReference>
<accession>A0A1H0PNQ5</accession>
<dbReference type="InterPro" id="IPR001173">
    <property type="entry name" value="Glyco_trans_2-like"/>
</dbReference>
<dbReference type="PANTHER" id="PTHR22916:SF3">
    <property type="entry name" value="UDP-GLCNAC:BETAGAL BETA-1,3-N-ACETYLGLUCOSAMINYLTRANSFERASE-LIKE PROTEIN 1"/>
    <property type="match status" value="1"/>
</dbReference>